<gene>
    <name evidence="3" type="ORF">GCM10023169_09650</name>
</gene>
<dbReference type="RefSeq" id="WP_345215333.1">
    <property type="nucleotide sequence ID" value="NZ_BAABGN010000002.1"/>
</dbReference>
<dbReference type="InterPro" id="IPR010982">
    <property type="entry name" value="Lambda_DNA-bd_dom_sf"/>
</dbReference>
<organism evidence="3 4">
    <name type="scientific">Georgenia halophila</name>
    <dbReference type="NCBI Taxonomy" id="620889"/>
    <lineage>
        <taxon>Bacteria</taxon>
        <taxon>Bacillati</taxon>
        <taxon>Actinomycetota</taxon>
        <taxon>Actinomycetes</taxon>
        <taxon>Micrococcales</taxon>
        <taxon>Bogoriellaceae</taxon>
        <taxon>Georgenia</taxon>
    </lineage>
</organism>
<proteinExistence type="predicted"/>
<feature type="domain" description="HTH cro/C1-type" evidence="2">
    <location>
        <begin position="28"/>
        <end position="82"/>
    </location>
</feature>
<dbReference type="InterPro" id="IPR001387">
    <property type="entry name" value="Cro/C1-type_HTH"/>
</dbReference>
<evidence type="ECO:0000259" key="2">
    <source>
        <dbReference type="PROSITE" id="PS50943"/>
    </source>
</evidence>
<keyword evidence="4" id="KW-1185">Reference proteome</keyword>
<dbReference type="Gene3D" id="1.10.260.40">
    <property type="entry name" value="lambda repressor-like DNA-binding domains"/>
    <property type="match status" value="1"/>
</dbReference>
<dbReference type="Proteomes" id="UP001500622">
    <property type="component" value="Unassembled WGS sequence"/>
</dbReference>
<dbReference type="Pfam" id="PF13560">
    <property type="entry name" value="HTH_31"/>
    <property type="match status" value="1"/>
</dbReference>
<sequence length="496" mass="54494">MSIQQTSTAANGATGGVAADPIVLGRRIRHARTSRGMTLRELAGLVRSTTSQLSLIENGRREPRLSLLTALADALGTTPGELLSPEPPPDRRAALEIALEQAQRGPLFASLGVPAVRPGRRLPMDALESLVALHGELEQRARSTIATPEEARRINTDLRHKAQARDNYLPDIEALAEEQVRAVGYAGGALTHRMVAQMAERLGFTIIHVDDLPHSTRTVTDLENGRIYLPPASIPGGYGLRSLALQAMAHRLFGHSRPSSYGDFLQQRQQIAYFNACCLVPRFAAEEFLERTKAAKDLAMEDFRDAFGITHHAAAQRFTNLATSLLGIPVHFIRANDDGALYRGYANDGVPLPADPSGAIEGQPLCRKWAARSAFARRNRSTEYHQYTDTPAGTYWCSTQTGSGRESEFSITLGVPFAHAKWFRGRETTRRTVSTCPDTSCCRHPEPEKAQRWQDRSWPSAAMHAHVLSPLPTGNFPGVDDVELYDFLERHAPGDD</sequence>
<evidence type="ECO:0000313" key="4">
    <source>
        <dbReference type="Proteomes" id="UP001500622"/>
    </source>
</evidence>
<dbReference type="InterPro" id="IPR050807">
    <property type="entry name" value="TransReg_Diox_bact_type"/>
</dbReference>
<name>A0ABP8KZ51_9MICO</name>
<dbReference type="EMBL" id="BAABGN010000002">
    <property type="protein sequence ID" value="GAA4419199.1"/>
    <property type="molecule type" value="Genomic_DNA"/>
</dbReference>
<evidence type="ECO:0000313" key="3">
    <source>
        <dbReference type="EMBL" id="GAA4419199.1"/>
    </source>
</evidence>
<comment type="caution">
    <text evidence="3">The sequence shown here is derived from an EMBL/GenBank/DDBJ whole genome shotgun (WGS) entry which is preliminary data.</text>
</comment>
<dbReference type="PANTHER" id="PTHR46797">
    <property type="entry name" value="HTH-TYPE TRANSCRIPTIONAL REGULATOR"/>
    <property type="match status" value="1"/>
</dbReference>
<dbReference type="PANTHER" id="PTHR46797:SF1">
    <property type="entry name" value="METHYLPHOSPHONATE SYNTHASE"/>
    <property type="match status" value="1"/>
</dbReference>
<protein>
    <recommendedName>
        <fullName evidence="2">HTH cro/C1-type domain-containing protein</fullName>
    </recommendedName>
</protein>
<accession>A0ABP8KZ51</accession>
<evidence type="ECO:0000256" key="1">
    <source>
        <dbReference type="ARBA" id="ARBA00023125"/>
    </source>
</evidence>
<dbReference type="SUPFAM" id="SSF47413">
    <property type="entry name" value="lambda repressor-like DNA-binding domains"/>
    <property type="match status" value="1"/>
</dbReference>
<dbReference type="CDD" id="cd00093">
    <property type="entry name" value="HTH_XRE"/>
    <property type="match status" value="1"/>
</dbReference>
<dbReference type="PROSITE" id="PS50943">
    <property type="entry name" value="HTH_CROC1"/>
    <property type="match status" value="1"/>
</dbReference>
<reference evidence="4" key="1">
    <citation type="journal article" date="2019" name="Int. J. Syst. Evol. Microbiol.">
        <title>The Global Catalogue of Microorganisms (GCM) 10K type strain sequencing project: providing services to taxonomists for standard genome sequencing and annotation.</title>
        <authorList>
            <consortium name="The Broad Institute Genomics Platform"/>
            <consortium name="The Broad Institute Genome Sequencing Center for Infectious Disease"/>
            <person name="Wu L."/>
            <person name="Ma J."/>
        </authorList>
    </citation>
    <scope>NUCLEOTIDE SEQUENCE [LARGE SCALE GENOMIC DNA]</scope>
    <source>
        <strain evidence="4">JCM 17810</strain>
    </source>
</reference>
<keyword evidence="1" id="KW-0238">DNA-binding</keyword>
<dbReference type="SMART" id="SM00530">
    <property type="entry name" value="HTH_XRE"/>
    <property type="match status" value="1"/>
</dbReference>